<feature type="region of interest" description="Disordered" evidence="7">
    <location>
        <begin position="226"/>
        <end position="247"/>
    </location>
</feature>
<keyword evidence="10" id="KW-1185">Reference proteome</keyword>
<dbReference type="AlphaFoldDB" id="A0A7Y4KFC7"/>
<keyword evidence="3 6" id="KW-0812">Transmembrane</keyword>
<evidence type="ECO:0000256" key="3">
    <source>
        <dbReference type="ARBA" id="ARBA00022692"/>
    </source>
</evidence>
<feature type="transmembrane region" description="Helical" evidence="6">
    <location>
        <begin position="159"/>
        <end position="181"/>
    </location>
</feature>
<gene>
    <name evidence="9" type="ORF">HMI49_03410</name>
</gene>
<feature type="domain" description="VTT" evidence="8">
    <location>
        <begin position="66"/>
        <end position="180"/>
    </location>
</feature>
<dbReference type="InterPro" id="IPR015414">
    <property type="entry name" value="TMEM64"/>
</dbReference>
<proteinExistence type="inferred from homology"/>
<sequence>MTPRTARYARLGAVALVFVMFGLAWHLGIFTQAADPKTLARTLVAMGPWGYLAFVVAYTVLQPFGVPGTVFIVAAPLIWPWQTAFVLSMVGTMSASVVGFSFARFVAKDWVSARIPARLRKYDDALERNAFQTVFLLRLLLWMPQVLHSFLGVSKVGFWTHFWGSLLGYVPPLLFVSYLGGEMFDASGKMQPAAWPILAGLLIASLLVVVLVRVHERCRQAGQAPRCGAASPWMHPRGGSTSPRETP</sequence>
<evidence type="ECO:0000313" key="9">
    <source>
        <dbReference type="EMBL" id="NOK32250.1"/>
    </source>
</evidence>
<dbReference type="RefSeq" id="WP_171432984.1">
    <property type="nucleotide sequence ID" value="NZ_JABFJV010000010.1"/>
</dbReference>
<reference evidence="9 10" key="1">
    <citation type="submission" date="2020-05" db="EMBL/GenBank/DDBJ databases">
        <authorList>
            <person name="Whitworth D."/>
        </authorList>
    </citation>
    <scope>NUCLEOTIDE SEQUENCE [LARGE SCALE GENOMIC DNA]</scope>
    <source>
        <strain evidence="9 10">AB043B</strain>
    </source>
</reference>
<feature type="transmembrane region" description="Helical" evidence="6">
    <location>
        <begin position="85"/>
        <end position="107"/>
    </location>
</feature>
<evidence type="ECO:0000256" key="7">
    <source>
        <dbReference type="SAM" id="MobiDB-lite"/>
    </source>
</evidence>
<feature type="transmembrane region" description="Helical" evidence="6">
    <location>
        <begin position="12"/>
        <end position="30"/>
    </location>
</feature>
<evidence type="ECO:0000256" key="6">
    <source>
        <dbReference type="RuleBase" id="RU366058"/>
    </source>
</evidence>
<accession>A0A7Y4KFC7</accession>
<keyword evidence="5 6" id="KW-0472">Membrane</keyword>
<feature type="transmembrane region" description="Helical" evidence="6">
    <location>
        <begin position="51"/>
        <end position="79"/>
    </location>
</feature>
<dbReference type="PANTHER" id="PTHR12677">
    <property type="entry name" value="GOLGI APPARATUS MEMBRANE PROTEIN TVP38-RELATED"/>
    <property type="match status" value="1"/>
</dbReference>
<evidence type="ECO:0000256" key="2">
    <source>
        <dbReference type="ARBA" id="ARBA00022475"/>
    </source>
</evidence>
<name>A0A7Y4KFC7_9BACT</name>
<organism evidence="9 10">
    <name type="scientific">Corallococcus exercitus</name>
    <dbReference type="NCBI Taxonomy" id="2316736"/>
    <lineage>
        <taxon>Bacteria</taxon>
        <taxon>Pseudomonadati</taxon>
        <taxon>Myxococcota</taxon>
        <taxon>Myxococcia</taxon>
        <taxon>Myxococcales</taxon>
        <taxon>Cystobacterineae</taxon>
        <taxon>Myxococcaceae</taxon>
        <taxon>Corallococcus</taxon>
    </lineage>
</organism>
<dbReference type="EMBL" id="JABFJV010000010">
    <property type="protein sequence ID" value="NOK32250.1"/>
    <property type="molecule type" value="Genomic_DNA"/>
</dbReference>
<dbReference type="InterPro" id="IPR032816">
    <property type="entry name" value="VTT_dom"/>
</dbReference>
<comment type="similarity">
    <text evidence="6">Belongs to the TVP38/TMEM64 family.</text>
</comment>
<dbReference type="PANTHER" id="PTHR12677:SF59">
    <property type="entry name" value="GOLGI APPARATUS MEMBRANE PROTEIN TVP38-RELATED"/>
    <property type="match status" value="1"/>
</dbReference>
<evidence type="ECO:0000256" key="5">
    <source>
        <dbReference type="ARBA" id="ARBA00023136"/>
    </source>
</evidence>
<evidence type="ECO:0000313" key="10">
    <source>
        <dbReference type="Proteomes" id="UP000563426"/>
    </source>
</evidence>
<evidence type="ECO:0000256" key="1">
    <source>
        <dbReference type="ARBA" id="ARBA00004651"/>
    </source>
</evidence>
<dbReference type="Pfam" id="PF09335">
    <property type="entry name" value="VTT_dom"/>
    <property type="match status" value="1"/>
</dbReference>
<keyword evidence="2 6" id="KW-1003">Cell membrane</keyword>
<comment type="subcellular location">
    <subcellularLocation>
        <location evidence="1 6">Cell membrane</location>
        <topology evidence="1 6">Multi-pass membrane protein</topology>
    </subcellularLocation>
</comment>
<feature type="transmembrane region" description="Helical" evidence="6">
    <location>
        <begin position="193"/>
        <end position="212"/>
    </location>
</feature>
<evidence type="ECO:0000259" key="8">
    <source>
        <dbReference type="Pfam" id="PF09335"/>
    </source>
</evidence>
<evidence type="ECO:0000256" key="4">
    <source>
        <dbReference type="ARBA" id="ARBA00022989"/>
    </source>
</evidence>
<keyword evidence="4 6" id="KW-1133">Transmembrane helix</keyword>
<protein>
    <recommendedName>
        <fullName evidence="6">TVP38/TMEM64 family membrane protein</fullName>
    </recommendedName>
</protein>
<dbReference type="GO" id="GO:0005886">
    <property type="term" value="C:plasma membrane"/>
    <property type="evidence" value="ECO:0007669"/>
    <property type="project" value="UniProtKB-SubCell"/>
</dbReference>
<feature type="transmembrane region" description="Helical" evidence="6">
    <location>
        <begin position="128"/>
        <end position="147"/>
    </location>
</feature>
<comment type="caution">
    <text evidence="9">The sequence shown here is derived from an EMBL/GenBank/DDBJ whole genome shotgun (WGS) entry which is preliminary data.</text>
</comment>
<dbReference type="Proteomes" id="UP000563426">
    <property type="component" value="Unassembled WGS sequence"/>
</dbReference>